<reference evidence="13 14" key="1">
    <citation type="journal article" date="2016" name="Nat. Commun.">
        <title>Extremotolerant tardigrade genome and improved radiotolerance of human cultured cells by tardigrade-unique protein.</title>
        <authorList>
            <person name="Hashimoto T."/>
            <person name="Horikawa D.D."/>
            <person name="Saito Y."/>
            <person name="Kuwahara H."/>
            <person name="Kozuka-Hata H."/>
            <person name="Shin-I T."/>
            <person name="Minakuchi Y."/>
            <person name="Ohishi K."/>
            <person name="Motoyama A."/>
            <person name="Aizu T."/>
            <person name="Enomoto A."/>
            <person name="Kondo K."/>
            <person name="Tanaka S."/>
            <person name="Hara Y."/>
            <person name="Koshikawa S."/>
            <person name="Sagara H."/>
            <person name="Miura T."/>
            <person name="Yokobori S."/>
            <person name="Miyagawa K."/>
            <person name="Suzuki Y."/>
            <person name="Kubo T."/>
            <person name="Oyama M."/>
            <person name="Kohara Y."/>
            <person name="Fujiyama A."/>
            <person name="Arakawa K."/>
            <person name="Katayama T."/>
            <person name="Toyoda A."/>
            <person name="Kunieda T."/>
        </authorList>
    </citation>
    <scope>NUCLEOTIDE SEQUENCE [LARGE SCALE GENOMIC DNA]</scope>
    <source>
        <strain evidence="13 14">YOKOZUNA-1</strain>
    </source>
</reference>
<evidence type="ECO:0000256" key="8">
    <source>
        <dbReference type="ARBA" id="ARBA00023224"/>
    </source>
</evidence>
<keyword evidence="8 9" id="KW-0807">Transducer</keyword>
<proteinExistence type="inferred from homology"/>
<feature type="transmembrane region" description="Helical" evidence="11">
    <location>
        <begin position="158"/>
        <end position="183"/>
    </location>
</feature>
<organism evidence="13 14">
    <name type="scientific">Ramazzottius varieornatus</name>
    <name type="common">Water bear</name>
    <name type="synonym">Tardigrade</name>
    <dbReference type="NCBI Taxonomy" id="947166"/>
    <lineage>
        <taxon>Eukaryota</taxon>
        <taxon>Metazoa</taxon>
        <taxon>Ecdysozoa</taxon>
        <taxon>Tardigrada</taxon>
        <taxon>Eutardigrada</taxon>
        <taxon>Parachela</taxon>
        <taxon>Hypsibioidea</taxon>
        <taxon>Ramazzottiidae</taxon>
        <taxon>Ramazzottius</taxon>
    </lineage>
</organism>
<dbReference type="InterPro" id="IPR000995">
    <property type="entry name" value="Musac_Ach_rcpt"/>
</dbReference>
<keyword evidence="14" id="KW-1185">Reference proteome</keyword>
<evidence type="ECO:0000256" key="3">
    <source>
        <dbReference type="ARBA" id="ARBA00022692"/>
    </source>
</evidence>
<sequence>MNVTTLLPDVLRLGASTAISVDQSLNQTEKFHEPPFSFAQSVLLGIFSGLFAIVTAGGNILVMLSLRIDKQLRTITNYFLLSLAFADLMIGLISMPLFTLYFLLGYWPLGPVICDSWLAADYLMSNASVLNLLIISFDRYLSITRPLTYRARRTTRRAVFMIAAAWIISLILWPPWIFAWPHIEGERKVKEDQCYIQFLGTNPYITVGTALAAFYVPATVMTILYIKIWNETQQRQRDLEHLTAGRKTLAAPQISLQKSTSSSDEIANQISPAQALPRKASATLSVNDVPAADLTPRPLWRRLCHCCKIDRDPVDYIEDESTDEMDNANTAVTTEQTTSRLTVNRINPVDKAVLEGTNGSLAPLMQTRAQMLNDPTIDSETYTILITFPEAVVHLSNRPVIEEMRMDSVDIEEISIPRSRMPSNATPSSVPSSLRNKRPSQPAGVLNMTLQQAQHNNKSASKSRFPQAQKKRWVEKKQDKKAAKTLSAILFAFIITWTPYNVFVLINAFSPDFIPELLFNISYYLCYINSTVNPICYALCNANFRKTYVRILCCRQTRNNSSAFS</sequence>
<keyword evidence="3 9" id="KW-0812">Transmembrane</keyword>
<evidence type="ECO:0000313" key="13">
    <source>
        <dbReference type="EMBL" id="GAV07323.1"/>
    </source>
</evidence>
<dbReference type="GO" id="GO:0030425">
    <property type="term" value="C:dendrite"/>
    <property type="evidence" value="ECO:0007669"/>
    <property type="project" value="TreeGrafter"/>
</dbReference>
<evidence type="ECO:0000256" key="10">
    <source>
        <dbReference type="SAM" id="MobiDB-lite"/>
    </source>
</evidence>
<feature type="transmembrane region" description="Helical" evidence="11">
    <location>
        <begin position="521"/>
        <end position="540"/>
    </location>
</feature>
<gene>
    <name evidence="13" type="primary">RvY_17169-1</name>
    <name evidence="13" type="synonym">RvY_17169.1</name>
    <name evidence="13" type="ORF">RvY_17169</name>
</gene>
<dbReference type="GO" id="GO:0007187">
    <property type="term" value="P:G protein-coupled receptor signaling pathway, coupled to cyclic nucleotide second messenger"/>
    <property type="evidence" value="ECO:0007669"/>
    <property type="project" value="TreeGrafter"/>
</dbReference>
<evidence type="ECO:0000256" key="6">
    <source>
        <dbReference type="ARBA" id="ARBA00023136"/>
    </source>
</evidence>
<feature type="transmembrane region" description="Helical" evidence="11">
    <location>
        <begin position="42"/>
        <end position="66"/>
    </location>
</feature>
<dbReference type="GO" id="GO:0007197">
    <property type="term" value="P:adenylate cyclase-inhibiting G protein-coupled acetylcholine receptor signaling pathway"/>
    <property type="evidence" value="ECO:0007669"/>
    <property type="project" value="TreeGrafter"/>
</dbReference>
<keyword evidence="5 9" id="KW-0297">G-protein coupled receptor</keyword>
<dbReference type="PROSITE" id="PS00237">
    <property type="entry name" value="G_PROTEIN_RECEP_F1_1"/>
    <property type="match status" value="1"/>
</dbReference>
<dbReference type="PANTHER" id="PTHR24247:SF265">
    <property type="entry name" value="MUSCARINIC ACETYLCHOLINE RECEPTOR DM1"/>
    <property type="match status" value="1"/>
</dbReference>
<feature type="domain" description="G-protein coupled receptors family 1 profile" evidence="12">
    <location>
        <begin position="58"/>
        <end position="537"/>
    </location>
</feature>
<dbReference type="GO" id="GO:0045202">
    <property type="term" value="C:synapse"/>
    <property type="evidence" value="ECO:0007669"/>
    <property type="project" value="TreeGrafter"/>
</dbReference>
<feature type="compositionally biased region" description="Polar residues" evidence="10">
    <location>
        <begin position="421"/>
        <end position="434"/>
    </location>
</feature>
<evidence type="ECO:0000256" key="9">
    <source>
        <dbReference type="RuleBase" id="RU000688"/>
    </source>
</evidence>
<evidence type="ECO:0000256" key="2">
    <source>
        <dbReference type="ARBA" id="ARBA00022475"/>
    </source>
</evidence>
<dbReference type="PROSITE" id="PS50262">
    <property type="entry name" value="G_PROTEIN_RECEP_F1_2"/>
    <property type="match status" value="1"/>
</dbReference>
<keyword evidence="7 9" id="KW-0675">Receptor</keyword>
<feature type="region of interest" description="Disordered" evidence="10">
    <location>
        <begin position="415"/>
        <end position="441"/>
    </location>
</feature>
<dbReference type="AlphaFoldDB" id="A0A1D1W3J5"/>
<dbReference type="PRINTS" id="PR00237">
    <property type="entry name" value="GPCRRHODOPSN"/>
</dbReference>
<feature type="transmembrane region" description="Helical" evidence="11">
    <location>
        <begin position="486"/>
        <end position="509"/>
    </location>
</feature>
<evidence type="ECO:0000256" key="5">
    <source>
        <dbReference type="ARBA" id="ARBA00023040"/>
    </source>
</evidence>
<dbReference type="InterPro" id="IPR000276">
    <property type="entry name" value="GPCR_Rhodpsn"/>
</dbReference>
<keyword evidence="4 11" id="KW-1133">Transmembrane helix</keyword>
<dbReference type="PRINTS" id="PR00243">
    <property type="entry name" value="MUSCARINICR"/>
</dbReference>
<evidence type="ECO:0000313" key="14">
    <source>
        <dbReference type="Proteomes" id="UP000186922"/>
    </source>
</evidence>
<comment type="similarity">
    <text evidence="9">Belongs to the G-protein coupled receptor 1 family.</text>
</comment>
<dbReference type="GO" id="GO:0004993">
    <property type="term" value="F:G protein-coupled serotonin receptor activity"/>
    <property type="evidence" value="ECO:0007669"/>
    <property type="project" value="TreeGrafter"/>
</dbReference>
<name>A0A1D1W3J5_RAMVA</name>
<evidence type="ECO:0000259" key="12">
    <source>
        <dbReference type="PROSITE" id="PS50262"/>
    </source>
</evidence>
<dbReference type="Proteomes" id="UP000186922">
    <property type="component" value="Unassembled WGS sequence"/>
</dbReference>
<dbReference type="STRING" id="947166.A0A1D1W3J5"/>
<evidence type="ECO:0000256" key="7">
    <source>
        <dbReference type="ARBA" id="ARBA00023170"/>
    </source>
</evidence>
<comment type="caution">
    <text evidence="13">The sequence shown here is derived from an EMBL/GenBank/DDBJ whole genome shotgun (WGS) entry which is preliminary data.</text>
</comment>
<accession>A0A1D1W3J5</accession>
<keyword evidence="6 11" id="KW-0472">Membrane</keyword>
<feature type="transmembrane region" description="Helical" evidence="11">
    <location>
        <begin position="203"/>
        <end position="226"/>
    </location>
</feature>
<dbReference type="OrthoDB" id="10071887at2759"/>
<dbReference type="SUPFAM" id="SSF81321">
    <property type="entry name" value="Family A G protein-coupled receptor-like"/>
    <property type="match status" value="1"/>
</dbReference>
<dbReference type="GO" id="GO:0016907">
    <property type="term" value="F:G protein-coupled acetylcholine receptor activity"/>
    <property type="evidence" value="ECO:0007669"/>
    <property type="project" value="InterPro"/>
</dbReference>
<evidence type="ECO:0000256" key="11">
    <source>
        <dbReference type="SAM" id="Phobius"/>
    </source>
</evidence>
<evidence type="ECO:0000256" key="1">
    <source>
        <dbReference type="ARBA" id="ARBA00004651"/>
    </source>
</evidence>
<keyword evidence="2" id="KW-1003">Cell membrane</keyword>
<protein>
    <recommendedName>
        <fullName evidence="12">G-protein coupled receptors family 1 profile domain-containing protein</fullName>
    </recommendedName>
</protein>
<feature type="transmembrane region" description="Helical" evidence="11">
    <location>
        <begin position="116"/>
        <end position="137"/>
    </location>
</feature>
<dbReference type="Pfam" id="PF00001">
    <property type="entry name" value="7tm_1"/>
    <property type="match status" value="1"/>
</dbReference>
<dbReference type="Gene3D" id="1.20.1070.10">
    <property type="entry name" value="Rhodopsin 7-helix transmembrane proteins"/>
    <property type="match status" value="2"/>
</dbReference>
<dbReference type="GO" id="GO:0005886">
    <property type="term" value="C:plasma membrane"/>
    <property type="evidence" value="ECO:0007669"/>
    <property type="project" value="UniProtKB-SubCell"/>
</dbReference>
<evidence type="ECO:0000256" key="4">
    <source>
        <dbReference type="ARBA" id="ARBA00022989"/>
    </source>
</evidence>
<dbReference type="PANTHER" id="PTHR24247">
    <property type="entry name" value="5-HYDROXYTRYPTAMINE RECEPTOR"/>
    <property type="match status" value="1"/>
</dbReference>
<feature type="transmembrane region" description="Helical" evidence="11">
    <location>
        <begin position="78"/>
        <end position="104"/>
    </location>
</feature>
<comment type="subcellular location">
    <subcellularLocation>
        <location evidence="1">Cell membrane</location>
        <topology evidence="1">Multi-pass membrane protein</topology>
    </subcellularLocation>
</comment>
<dbReference type="EMBL" id="BDGG01000015">
    <property type="protein sequence ID" value="GAV07323.1"/>
    <property type="molecule type" value="Genomic_DNA"/>
</dbReference>
<dbReference type="InterPro" id="IPR017452">
    <property type="entry name" value="GPCR_Rhodpsn_7TM"/>
</dbReference>